<dbReference type="Pfam" id="PF00581">
    <property type="entry name" value="Rhodanese"/>
    <property type="match status" value="1"/>
</dbReference>
<dbReference type="InterPro" id="IPR036873">
    <property type="entry name" value="Rhodanese-like_dom_sf"/>
</dbReference>
<name>A0A917BW90_9PROT</name>
<reference evidence="2" key="1">
    <citation type="journal article" date="2014" name="Int. J. Syst. Evol. Microbiol.">
        <title>Complete genome sequence of Corynebacterium casei LMG S-19264T (=DSM 44701T), isolated from a smear-ripened cheese.</title>
        <authorList>
            <consortium name="US DOE Joint Genome Institute (JGI-PGF)"/>
            <person name="Walter F."/>
            <person name="Albersmeier A."/>
            <person name="Kalinowski J."/>
            <person name="Ruckert C."/>
        </authorList>
    </citation>
    <scope>NUCLEOTIDE SEQUENCE</scope>
    <source>
        <strain evidence="2">CGMCC 1.15254</strain>
    </source>
</reference>
<dbReference type="PROSITE" id="PS50206">
    <property type="entry name" value="RHODANESE_3"/>
    <property type="match status" value="1"/>
</dbReference>
<accession>A0A917BW90</accession>
<protein>
    <submittedName>
        <fullName evidence="2">Rhodanese domain protein</fullName>
    </submittedName>
</protein>
<organism evidence="2 3">
    <name type="scientific">Terasakiella brassicae</name>
    <dbReference type="NCBI Taxonomy" id="1634917"/>
    <lineage>
        <taxon>Bacteria</taxon>
        <taxon>Pseudomonadati</taxon>
        <taxon>Pseudomonadota</taxon>
        <taxon>Alphaproteobacteria</taxon>
        <taxon>Rhodospirillales</taxon>
        <taxon>Terasakiellaceae</taxon>
        <taxon>Terasakiella</taxon>
    </lineage>
</organism>
<evidence type="ECO:0000313" key="2">
    <source>
        <dbReference type="EMBL" id="GGF58097.1"/>
    </source>
</evidence>
<feature type="domain" description="Rhodanese" evidence="1">
    <location>
        <begin position="20"/>
        <end position="98"/>
    </location>
</feature>
<dbReference type="Proteomes" id="UP000632498">
    <property type="component" value="Unassembled WGS sequence"/>
</dbReference>
<dbReference type="InterPro" id="IPR001763">
    <property type="entry name" value="Rhodanese-like_dom"/>
</dbReference>
<comment type="caution">
    <text evidence="2">The sequence shown here is derived from an EMBL/GenBank/DDBJ whole genome shotgun (WGS) entry which is preliminary data.</text>
</comment>
<dbReference type="Gene3D" id="3.40.250.10">
    <property type="entry name" value="Rhodanese-like domain"/>
    <property type="match status" value="1"/>
</dbReference>
<dbReference type="AlphaFoldDB" id="A0A917BW90"/>
<dbReference type="SUPFAM" id="SSF52821">
    <property type="entry name" value="Rhodanese/Cell cycle control phosphatase"/>
    <property type="match status" value="1"/>
</dbReference>
<sequence>MLPYEIDVTTLKEYREAGLDHIVLDVREPAETASHAFDGALEIPMHEIPQNLDKIPEDKTVVVLCHIGGRSMQVTGFLRQQGYENVTNLRGGIDAWSRS</sequence>
<dbReference type="RefSeq" id="WP_188662221.1">
    <property type="nucleotide sequence ID" value="NZ_BMHV01000005.1"/>
</dbReference>
<dbReference type="SMART" id="SM00450">
    <property type="entry name" value="RHOD"/>
    <property type="match status" value="1"/>
</dbReference>
<dbReference type="PANTHER" id="PTHR43031">
    <property type="entry name" value="FAD-DEPENDENT OXIDOREDUCTASE"/>
    <property type="match status" value="1"/>
</dbReference>
<gene>
    <name evidence="2" type="primary">moeB</name>
    <name evidence="2" type="ORF">GCM10011332_09520</name>
</gene>
<evidence type="ECO:0000313" key="3">
    <source>
        <dbReference type="Proteomes" id="UP000632498"/>
    </source>
</evidence>
<dbReference type="PANTHER" id="PTHR43031:SF17">
    <property type="entry name" value="SULFURTRANSFERASE YTWF-RELATED"/>
    <property type="match status" value="1"/>
</dbReference>
<evidence type="ECO:0000259" key="1">
    <source>
        <dbReference type="PROSITE" id="PS50206"/>
    </source>
</evidence>
<keyword evidence="3" id="KW-1185">Reference proteome</keyword>
<reference evidence="2" key="2">
    <citation type="submission" date="2020-09" db="EMBL/GenBank/DDBJ databases">
        <authorList>
            <person name="Sun Q."/>
            <person name="Zhou Y."/>
        </authorList>
    </citation>
    <scope>NUCLEOTIDE SEQUENCE</scope>
    <source>
        <strain evidence="2">CGMCC 1.15254</strain>
    </source>
</reference>
<dbReference type="InterPro" id="IPR050229">
    <property type="entry name" value="GlpE_sulfurtransferase"/>
</dbReference>
<dbReference type="EMBL" id="BMHV01000005">
    <property type="protein sequence ID" value="GGF58097.1"/>
    <property type="molecule type" value="Genomic_DNA"/>
</dbReference>
<proteinExistence type="predicted"/>